<evidence type="ECO:0000256" key="2">
    <source>
        <dbReference type="ARBA" id="ARBA00006213"/>
    </source>
</evidence>
<feature type="transmembrane region" description="Helical" evidence="7">
    <location>
        <begin position="339"/>
        <end position="357"/>
    </location>
</feature>
<feature type="transmembrane region" description="Helical" evidence="7">
    <location>
        <begin position="74"/>
        <end position="95"/>
    </location>
</feature>
<reference evidence="9 10" key="1">
    <citation type="journal article" date="2024" name="G3 (Bethesda)">
        <title>Genome assembly of Hibiscus sabdariffa L. provides insights into metabolisms of medicinal natural products.</title>
        <authorList>
            <person name="Kim T."/>
        </authorList>
    </citation>
    <scope>NUCLEOTIDE SEQUENCE [LARGE SCALE GENOMIC DNA]</scope>
    <source>
        <strain evidence="9">TK-2024</strain>
        <tissue evidence="9">Old leaves</tissue>
    </source>
</reference>
<dbReference type="SUPFAM" id="SSF103481">
    <property type="entry name" value="Multidrug resistance efflux transporter EmrE"/>
    <property type="match status" value="1"/>
</dbReference>
<keyword evidence="5 7" id="KW-1133">Transmembrane helix</keyword>
<dbReference type="InterPro" id="IPR030182">
    <property type="entry name" value="PUP_plant"/>
</dbReference>
<gene>
    <name evidence="9" type="ORF">V6N11_063905</name>
</gene>
<evidence type="ECO:0000256" key="7">
    <source>
        <dbReference type="RuleBase" id="RU368015"/>
    </source>
</evidence>
<evidence type="ECO:0000256" key="4">
    <source>
        <dbReference type="ARBA" id="ARBA00022692"/>
    </source>
</evidence>
<comment type="subcellular location">
    <subcellularLocation>
        <location evidence="1 7">Membrane</location>
        <topology evidence="1 7">Multi-pass membrane protein</topology>
    </subcellularLocation>
</comment>
<evidence type="ECO:0000256" key="6">
    <source>
        <dbReference type="ARBA" id="ARBA00023136"/>
    </source>
</evidence>
<keyword evidence="10" id="KW-1185">Reference proteome</keyword>
<dbReference type="EMBL" id="JBBPBN010000056">
    <property type="protein sequence ID" value="KAK8989481.1"/>
    <property type="molecule type" value="Genomic_DNA"/>
</dbReference>
<dbReference type="Proteomes" id="UP001396334">
    <property type="component" value="Unassembled WGS sequence"/>
</dbReference>
<feature type="transmembrane region" description="Helical" evidence="7">
    <location>
        <begin position="116"/>
        <end position="138"/>
    </location>
</feature>
<comment type="similarity">
    <text evidence="2 7">Belongs to the purine permeases (TC 2.A.7.14) family.</text>
</comment>
<feature type="transmembrane region" description="Helical" evidence="7">
    <location>
        <begin position="284"/>
        <end position="307"/>
    </location>
</feature>
<evidence type="ECO:0000256" key="3">
    <source>
        <dbReference type="ARBA" id="ARBA00022448"/>
    </source>
</evidence>
<evidence type="ECO:0000313" key="10">
    <source>
        <dbReference type="Proteomes" id="UP001396334"/>
    </source>
</evidence>
<evidence type="ECO:0000256" key="1">
    <source>
        <dbReference type="ARBA" id="ARBA00004141"/>
    </source>
</evidence>
<feature type="transmembrane region" description="Helical" evidence="7">
    <location>
        <begin position="144"/>
        <end position="166"/>
    </location>
</feature>
<feature type="transmembrane region" description="Helical" evidence="7">
    <location>
        <begin position="205"/>
        <end position="234"/>
    </location>
</feature>
<keyword evidence="6 7" id="KW-0472">Membrane</keyword>
<protein>
    <recommendedName>
        <fullName evidence="7">Probable purine permease</fullName>
    </recommendedName>
</protein>
<evidence type="ECO:0000313" key="9">
    <source>
        <dbReference type="EMBL" id="KAK8989481.1"/>
    </source>
</evidence>
<dbReference type="PANTHER" id="PTHR31376">
    <property type="entry name" value="OS09G0467300 PROTEIN-RELATED"/>
    <property type="match status" value="1"/>
</dbReference>
<feature type="region of interest" description="Disordered" evidence="8">
    <location>
        <begin position="1"/>
        <end position="24"/>
    </location>
</feature>
<dbReference type="Pfam" id="PF16913">
    <property type="entry name" value="PUNUT"/>
    <property type="match status" value="1"/>
</dbReference>
<name>A0ABR2PM37_9ROSI</name>
<keyword evidence="4 7" id="KW-0812">Transmembrane</keyword>
<feature type="transmembrane region" description="Helical" evidence="7">
    <location>
        <begin position="312"/>
        <end position="333"/>
    </location>
</feature>
<evidence type="ECO:0000256" key="8">
    <source>
        <dbReference type="SAM" id="MobiDB-lite"/>
    </source>
</evidence>
<proteinExistence type="inferred from homology"/>
<sequence>MGLAEPPQQPIKVQETEEPASTEQTMVLTDQSTATKSKNYKRWLRIGLFTFCTLCGQSGATLLGRLYYEKGGKSQWLATLTQLAGFPILILYYCFSPLKNSTTTSSSTSPPPSAAVLASVYVSLGLLVAGFCFLYSTGLRYLPVSTYSLICTSQLAFNAFFSYFFNSQKFTPFIINSLILLTISSILLVSHEDSSTPENVSKGKYVIGFICTITASALNGLTLALTQFCFWKVIKRESFSAVMDMIIYQSLVAASAIAVGLFISGEWKGLKGEMEEYELGKIPYVMVLVWICILWQGFALGGTALLFEVSSLFANAVTVVALPVVLILAVIFFNNEMDCIKGVATVLAIWGFLSYAYQQYLDDQESRSEHNTSVNNEA</sequence>
<dbReference type="PANTHER" id="PTHR31376:SF17">
    <property type="entry name" value="PURINE PERMEASE 21-RELATED"/>
    <property type="match status" value="1"/>
</dbReference>
<organism evidence="9 10">
    <name type="scientific">Hibiscus sabdariffa</name>
    <name type="common">roselle</name>
    <dbReference type="NCBI Taxonomy" id="183260"/>
    <lineage>
        <taxon>Eukaryota</taxon>
        <taxon>Viridiplantae</taxon>
        <taxon>Streptophyta</taxon>
        <taxon>Embryophyta</taxon>
        <taxon>Tracheophyta</taxon>
        <taxon>Spermatophyta</taxon>
        <taxon>Magnoliopsida</taxon>
        <taxon>eudicotyledons</taxon>
        <taxon>Gunneridae</taxon>
        <taxon>Pentapetalae</taxon>
        <taxon>rosids</taxon>
        <taxon>malvids</taxon>
        <taxon>Malvales</taxon>
        <taxon>Malvaceae</taxon>
        <taxon>Malvoideae</taxon>
        <taxon>Hibiscus</taxon>
    </lineage>
</organism>
<feature type="transmembrane region" description="Helical" evidence="7">
    <location>
        <begin position="246"/>
        <end position="264"/>
    </location>
</feature>
<feature type="transmembrane region" description="Helical" evidence="7">
    <location>
        <begin position="46"/>
        <end position="68"/>
    </location>
</feature>
<comment type="caution">
    <text evidence="9">The sequence shown here is derived from an EMBL/GenBank/DDBJ whole genome shotgun (WGS) entry which is preliminary data.</text>
</comment>
<feature type="transmembrane region" description="Helical" evidence="7">
    <location>
        <begin position="173"/>
        <end position="190"/>
    </location>
</feature>
<dbReference type="InterPro" id="IPR037185">
    <property type="entry name" value="EmrE-like"/>
</dbReference>
<accession>A0ABR2PM37</accession>
<keyword evidence="3 7" id="KW-0813">Transport</keyword>
<evidence type="ECO:0000256" key="5">
    <source>
        <dbReference type="ARBA" id="ARBA00022989"/>
    </source>
</evidence>